<organism evidence="2 3">
    <name type="scientific">Psychromarinibacter halotolerans</name>
    <dbReference type="NCBI Taxonomy" id="1775175"/>
    <lineage>
        <taxon>Bacteria</taxon>
        <taxon>Pseudomonadati</taxon>
        <taxon>Pseudomonadota</taxon>
        <taxon>Alphaproteobacteria</taxon>
        <taxon>Rhodobacterales</taxon>
        <taxon>Paracoccaceae</taxon>
        <taxon>Psychromarinibacter</taxon>
    </lineage>
</organism>
<feature type="transmembrane region" description="Helical" evidence="1">
    <location>
        <begin position="903"/>
        <end position="923"/>
    </location>
</feature>
<dbReference type="SUPFAM" id="SSF82866">
    <property type="entry name" value="Multidrug efflux transporter AcrB transmembrane domain"/>
    <property type="match status" value="2"/>
</dbReference>
<protein>
    <submittedName>
        <fullName evidence="2">Efflux RND transporter permease subunit</fullName>
    </submittedName>
</protein>
<keyword evidence="1" id="KW-0812">Transmembrane</keyword>
<feature type="transmembrane region" description="Helical" evidence="1">
    <location>
        <begin position="974"/>
        <end position="993"/>
    </location>
</feature>
<dbReference type="Gene3D" id="1.20.1640.10">
    <property type="entry name" value="Multidrug efflux transporter AcrB transmembrane domain"/>
    <property type="match status" value="2"/>
</dbReference>
<dbReference type="PANTHER" id="PTHR32063">
    <property type="match status" value="1"/>
</dbReference>
<feature type="transmembrane region" description="Helical" evidence="1">
    <location>
        <begin position="1051"/>
        <end position="1078"/>
    </location>
</feature>
<feature type="transmembrane region" description="Helical" evidence="1">
    <location>
        <begin position="360"/>
        <end position="380"/>
    </location>
</feature>
<dbReference type="PRINTS" id="PR00702">
    <property type="entry name" value="ACRIFLAVINRP"/>
</dbReference>
<feature type="transmembrane region" description="Helical" evidence="1">
    <location>
        <begin position="525"/>
        <end position="549"/>
    </location>
</feature>
<dbReference type="SUPFAM" id="SSF82714">
    <property type="entry name" value="Multidrug efflux transporter AcrB TolC docking domain, DN and DC subdomains"/>
    <property type="match status" value="2"/>
</dbReference>
<dbReference type="EMBL" id="JBHRTB010000010">
    <property type="protein sequence ID" value="MFC3142113.1"/>
    <property type="molecule type" value="Genomic_DNA"/>
</dbReference>
<evidence type="ECO:0000313" key="3">
    <source>
        <dbReference type="Proteomes" id="UP001595632"/>
    </source>
</evidence>
<dbReference type="RefSeq" id="WP_275631649.1">
    <property type="nucleotide sequence ID" value="NZ_JARGYD010000002.1"/>
</dbReference>
<feature type="transmembrane region" description="Helical" evidence="1">
    <location>
        <begin position="332"/>
        <end position="353"/>
    </location>
</feature>
<keyword evidence="1" id="KW-0472">Membrane</keyword>
<feature type="transmembrane region" description="Helical" evidence="1">
    <location>
        <begin position="1098"/>
        <end position="1125"/>
    </location>
</feature>
<dbReference type="PANTHER" id="PTHR32063:SF33">
    <property type="entry name" value="RND SUPERFAMILY EFFLUX PUMP PERMEASE COMPONENT"/>
    <property type="match status" value="1"/>
</dbReference>
<dbReference type="Gene3D" id="3.30.70.1430">
    <property type="entry name" value="Multidrug efflux transporter AcrB pore domain"/>
    <property type="match status" value="2"/>
</dbReference>
<gene>
    <name evidence="2" type="ORF">ACFOGP_05300</name>
</gene>
<dbReference type="Pfam" id="PF00873">
    <property type="entry name" value="ACR_tran"/>
    <property type="match status" value="1"/>
</dbReference>
<dbReference type="InterPro" id="IPR027463">
    <property type="entry name" value="AcrB_DN_DC_subdom"/>
</dbReference>
<evidence type="ECO:0000256" key="1">
    <source>
        <dbReference type="SAM" id="Phobius"/>
    </source>
</evidence>
<dbReference type="InterPro" id="IPR001036">
    <property type="entry name" value="Acrflvin-R"/>
</dbReference>
<dbReference type="SUPFAM" id="SSF82693">
    <property type="entry name" value="Multidrug efflux transporter AcrB pore domain, PN1, PN2, PC1 and PC2 subdomains"/>
    <property type="match status" value="1"/>
</dbReference>
<dbReference type="Gene3D" id="3.30.2090.10">
    <property type="entry name" value="Multidrug efflux transporter AcrB TolC docking domain, DN and DC subdomains"/>
    <property type="match status" value="2"/>
</dbReference>
<feature type="transmembrane region" description="Helical" evidence="1">
    <location>
        <begin position="1005"/>
        <end position="1030"/>
    </location>
</feature>
<name>A0ABV7GKJ1_9RHOB</name>
<feature type="transmembrane region" description="Helical" evidence="1">
    <location>
        <begin position="386"/>
        <end position="407"/>
    </location>
</feature>
<feature type="transmembrane region" description="Helical" evidence="1">
    <location>
        <begin position="436"/>
        <end position="458"/>
    </location>
</feature>
<dbReference type="Gene3D" id="3.30.70.1320">
    <property type="entry name" value="Multidrug efflux transporter AcrB pore domain like"/>
    <property type="match status" value="1"/>
</dbReference>
<proteinExistence type="predicted"/>
<dbReference type="Proteomes" id="UP001595632">
    <property type="component" value="Unassembled WGS sequence"/>
</dbReference>
<accession>A0ABV7GKJ1</accession>
<sequence length="1139" mass="122701">MAERFRQVGGILSYFTRHATAANLLLVLLIAAGVLAFPRMRAQFFPDVIVDEIQVSVSWDGAGAEDVDRAIVQLMEPVLMAVEGVASTEARSSEGSARIDLEFEPGWDMARALDDVETAVDSVNNLPEDADDPRVSRGGWRDRVTDVVITGPVGVDQLGRFADEFVTRLFAEGVTRTTIRGVAAPETVVEVPTIALIEHDISMREIADAIAAESEANPSGDVDGANARVRTGVAKTRADEIAGIVLRTNEDRSKLTIGDVATVTVGGVDRERAYFVGPDPAISVRVDRSDQGDAIGIQRTVEEVAALMETTLPAGVSIDLIRTRAEAITNRLNILTDNGLMGLGLVLLLLFLFLNARSAFWVAAGIPVAMTSAIAMMYAFGLTLNMISLFALIITLGIVVDDAIVVAEHADHRARRLGETPVEAAENAARKMFPPVFSSTITTVIAFFGLVTIGGRFGEMIADIPFTVIVVLIASLVECFLILPNHMAHSIAHSGKQHWYDWPSRTVNRGFRWFRETLFRPFMRFVVWARYPVVALAVVLLALQMASFIRGDLQWRFFNSPEQGSVSGNFAMAPGATREDTVEMMREMQRATDAVAERLAEEHGTNPLDYVIAEIGGNTGRALAGSENKEDYQLGSIAIELIGADLRPYSSFEFVAMLQEEVRQHPMAETVSFRGWRSGPGGDAIDVQLYGASADTLKDAAESLKQSLSQYPEVSALEDSLSYDKEEMILQLTPQGQALGFTIGELGSVLRARLNGIEAATYPDGPRTASIMVELPPGELTADFLDRTRMRAASGDYVALADIVTVQREAGFSSVRRENGLQLISVNGDLSEDDPARASLVMTELETVILPALEERFGVSSQLAGLSEQEDEFLTDARTGFLLCLLGIYLVLAWIFGSWTRPAVVMSIIPFGLIGAFYGHILWDVPLSMFSVVGLIGMTGIIINDSIVLVTTVDEYAAERGLFPAIVDGACDRLRAVMLTTLTTVLGLAPLLYESSQDAQFLKPTVITLVYGLGFGMVLVLMVVPALMAMQQDVARQVGALRRALRMPAQGRAVSAAAVVAGLGVGAMLVGTLGWTMATGGLPAPLAELLPVGAVGMTFALALFLVGTAVWVLAIWLVAMALTLITGRRGRPGRATAAE</sequence>
<dbReference type="Gene3D" id="3.30.70.1440">
    <property type="entry name" value="Multidrug efflux transporter AcrB pore domain"/>
    <property type="match status" value="1"/>
</dbReference>
<feature type="transmembrane region" description="Helical" evidence="1">
    <location>
        <begin position="464"/>
        <end position="483"/>
    </location>
</feature>
<comment type="caution">
    <text evidence="2">The sequence shown here is derived from an EMBL/GenBank/DDBJ whole genome shotgun (WGS) entry which is preliminary data.</text>
</comment>
<feature type="transmembrane region" description="Helical" evidence="1">
    <location>
        <begin position="929"/>
        <end position="953"/>
    </location>
</feature>
<feature type="transmembrane region" description="Helical" evidence="1">
    <location>
        <begin position="879"/>
        <end position="896"/>
    </location>
</feature>
<keyword evidence="1" id="KW-1133">Transmembrane helix</keyword>
<evidence type="ECO:0000313" key="2">
    <source>
        <dbReference type="EMBL" id="MFC3142113.1"/>
    </source>
</evidence>
<reference evidence="3" key="1">
    <citation type="journal article" date="2019" name="Int. J. Syst. Evol. Microbiol.">
        <title>The Global Catalogue of Microorganisms (GCM) 10K type strain sequencing project: providing services to taxonomists for standard genome sequencing and annotation.</title>
        <authorList>
            <consortium name="The Broad Institute Genomics Platform"/>
            <consortium name="The Broad Institute Genome Sequencing Center for Infectious Disease"/>
            <person name="Wu L."/>
            <person name="Ma J."/>
        </authorList>
    </citation>
    <scope>NUCLEOTIDE SEQUENCE [LARGE SCALE GENOMIC DNA]</scope>
    <source>
        <strain evidence="3">KCTC 52366</strain>
    </source>
</reference>
<keyword evidence="3" id="KW-1185">Reference proteome</keyword>
<feature type="transmembrane region" description="Helical" evidence="1">
    <location>
        <begin position="21"/>
        <end position="40"/>
    </location>
</feature>